<keyword evidence="4" id="KW-0677">Repeat</keyword>
<evidence type="ECO:0000256" key="5">
    <source>
        <dbReference type="ARBA" id="ARBA00022884"/>
    </source>
</evidence>
<dbReference type="OrthoDB" id="446113at2759"/>
<dbReference type="GO" id="GO:0005829">
    <property type="term" value="C:cytosol"/>
    <property type="evidence" value="ECO:0007669"/>
    <property type="project" value="TreeGrafter"/>
</dbReference>
<evidence type="ECO:0000256" key="6">
    <source>
        <dbReference type="ARBA" id="ARBA00023242"/>
    </source>
</evidence>
<dbReference type="Pfam" id="PF00076">
    <property type="entry name" value="RRM_1"/>
    <property type="match status" value="2"/>
</dbReference>
<evidence type="ECO:0000259" key="12">
    <source>
        <dbReference type="PROSITE" id="PS50102"/>
    </source>
</evidence>
<comment type="subunit">
    <text evidence="9">Interacts with the poly(A) tail of mRNA in nucleus.</text>
</comment>
<dbReference type="FunFam" id="3.30.70.330:FF:000144">
    <property type="entry name" value="Polyadenylate-binding protein RBP47B"/>
    <property type="match status" value="1"/>
</dbReference>
<gene>
    <name evidence="13" type="ORF">SHERM_19626</name>
</gene>
<evidence type="ECO:0000313" key="14">
    <source>
        <dbReference type="Proteomes" id="UP001153555"/>
    </source>
</evidence>
<reference evidence="13" key="1">
    <citation type="submission" date="2019-12" db="EMBL/GenBank/DDBJ databases">
        <authorList>
            <person name="Scholes J."/>
        </authorList>
    </citation>
    <scope>NUCLEOTIDE SEQUENCE</scope>
</reference>
<evidence type="ECO:0000256" key="4">
    <source>
        <dbReference type="ARBA" id="ARBA00022737"/>
    </source>
</evidence>
<sequence>MMANHRRRLGEFLLSEPIIHRIQSFLSGKEAARTTVLSKSWRKAWLTRPSLDFGIYDFTFADELSRFMDKTIQRYEESNLKIESLTLTMALAVCVTLSLPNLRNLRHLELRHMRIYTSFFGDLSCKFPLLRDLSMVHCAYQGDLLISSPTIEYLNIEYLRFETNCIEKTVSVEFDVPSIRKFKFTSSNKLLTDLRCYKIHLSMKVGHTQCFSNDEWEFNGLTLHQVEQLTVDGMYCNTLSLTCSALFDGLFRLCCPKFITQPNHTPNYPSDFLFKTFLRLNYECSGRILGGLRHLEKVRAQIFDEDGHTWRLIPLDTWDVLKDQKEICFQLMWRDERQQPGGMDPPPMGMDHRQQQPPQQQPYPPQQHQPAQAQPPSFWPQQHYGATPANAASSGQAGGGTDEVRSLWVGDLQYWMDENYLSNCFYNSGEFVSAKVIRNKQTGQSEGYGFLEFRTRAAGENILQTYNGTTMPNSKQPFRMNWASLGAGDKRSDGGPEHTIFVGDLAGEVTDYILQETFRAVYQSVRGAKVVTDRNTGRSKGYGFVKFGDEREQQRAMNEMNGVPEKMPKLPKGLSEAETHAPDQPQSRPSPLQ</sequence>
<dbReference type="PANTHER" id="PTHR47640">
    <property type="entry name" value="TRNA SELENOCYSTEINE 1-ASSOCIATED PROTEIN 1-RELATED-RELATED"/>
    <property type="match status" value="1"/>
</dbReference>
<dbReference type="FunFam" id="3.30.70.330:FF:000103">
    <property type="entry name" value="Polyadenylate-binding protein RBP47B"/>
    <property type="match status" value="1"/>
</dbReference>
<feature type="region of interest" description="Disordered" evidence="11">
    <location>
        <begin position="559"/>
        <end position="593"/>
    </location>
</feature>
<dbReference type="SUPFAM" id="SSF52047">
    <property type="entry name" value="RNI-like"/>
    <property type="match status" value="1"/>
</dbReference>
<evidence type="ECO:0000256" key="3">
    <source>
        <dbReference type="ARBA" id="ARBA00022664"/>
    </source>
</evidence>
<feature type="compositionally biased region" description="Polar residues" evidence="11">
    <location>
        <begin position="584"/>
        <end position="593"/>
    </location>
</feature>
<dbReference type="AlphaFoldDB" id="A0A9N7RB91"/>
<accession>A0A9N7RB91</accession>
<evidence type="ECO:0000256" key="8">
    <source>
        <dbReference type="ARBA" id="ARBA00061069"/>
    </source>
</evidence>
<dbReference type="Gene3D" id="3.30.70.330">
    <property type="match status" value="2"/>
</dbReference>
<keyword evidence="5 10" id="KW-0694">RNA-binding</keyword>
<evidence type="ECO:0000256" key="1">
    <source>
        <dbReference type="ARBA" id="ARBA00004123"/>
    </source>
</evidence>
<proteinExistence type="inferred from homology"/>
<organism evidence="13 14">
    <name type="scientific">Striga hermonthica</name>
    <name type="common">Purple witchweed</name>
    <name type="synonym">Buchnera hermonthica</name>
    <dbReference type="NCBI Taxonomy" id="68872"/>
    <lineage>
        <taxon>Eukaryota</taxon>
        <taxon>Viridiplantae</taxon>
        <taxon>Streptophyta</taxon>
        <taxon>Embryophyta</taxon>
        <taxon>Tracheophyta</taxon>
        <taxon>Spermatophyta</taxon>
        <taxon>Magnoliopsida</taxon>
        <taxon>eudicotyledons</taxon>
        <taxon>Gunneridae</taxon>
        <taxon>Pentapetalae</taxon>
        <taxon>asterids</taxon>
        <taxon>lamiids</taxon>
        <taxon>Lamiales</taxon>
        <taxon>Orobanchaceae</taxon>
        <taxon>Buchnereae</taxon>
        <taxon>Striga</taxon>
    </lineage>
</organism>
<comment type="similarity">
    <text evidence="8">Belongs to the polyadenylate-binding RBP47 family.</text>
</comment>
<protein>
    <submittedName>
        <fullName evidence="13">Polyadenylate-binding protein RBP45B</fullName>
    </submittedName>
</protein>
<comment type="caution">
    <text evidence="13">The sequence shown here is derived from an EMBL/GenBank/DDBJ whole genome shotgun (WGS) entry which is preliminary data.</text>
</comment>
<feature type="region of interest" description="Disordered" evidence="11">
    <location>
        <begin position="338"/>
        <end position="400"/>
    </location>
</feature>
<feature type="domain" description="RRM" evidence="12">
    <location>
        <begin position="498"/>
        <end position="562"/>
    </location>
</feature>
<evidence type="ECO:0000313" key="13">
    <source>
        <dbReference type="EMBL" id="CAA0822011.1"/>
    </source>
</evidence>
<dbReference type="InterPro" id="IPR036047">
    <property type="entry name" value="F-box-like_dom_sf"/>
</dbReference>
<dbReference type="EMBL" id="CACSLK010021934">
    <property type="protein sequence ID" value="CAA0822011.1"/>
    <property type="molecule type" value="Genomic_DNA"/>
</dbReference>
<name>A0A9N7RB91_STRHE</name>
<dbReference type="InterPro" id="IPR000504">
    <property type="entry name" value="RRM_dom"/>
</dbReference>
<dbReference type="SUPFAM" id="SSF54928">
    <property type="entry name" value="RNA-binding domain, RBD"/>
    <property type="match status" value="1"/>
</dbReference>
<dbReference type="GO" id="GO:0003729">
    <property type="term" value="F:mRNA binding"/>
    <property type="evidence" value="ECO:0007669"/>
    <property type="project" value="InterPro"/>
</dbReference>
<dbReference type="CDD" id="cd12345">
    <property type="entry name" value="RRM2_SECp43_like"/>
    <property type="match status" value="1"/>
</dbReference>
<dbReference type="SUPFAM" id="SSF81383">
    <property type="entry name" value="F-box domain"/>
    <property type="match status" value="1"/>
</dbReference>
<dbReference type="CDD" id="cd12344">
    <property type="entry name" value="RRM1_SECp43_like"/>
    <property type="match status" value="1"/>
</dbReference>
<keyword evidence="14" id="KW-1185">Reference proteome</keyword>
<keyword evidence="3" id="KW-0507">mRNA processing</keyword>
<dbReference type="GO" id="GO:0005634">
    <property type="term" value="C:nucleus"/>
    <property type="evidence" value="ECO:0007669"/>
    <property type="project" value="UniProtKB-SubCell"/>
</dbReference>
<evidence type="ECO:0000256" key="2">
    <source>
        <dbReference type="ARBA" id="ARBA00004463"/>
    </source>
</evidence>
<dbReference type="GO" id="GO:0006397">
    <property type="term" value="P:mRNA processing"/>
    <property type="evidence" value="ECO:0007669"/>
    <property type="project" value="UniProtKB-KW"/>
</dbReference>
<dbReference type="InterPro" id="IPR050825">
    <property type="entry name" value="RBM42_RBP45_47-like"/>
</dbReference>
<keyword evidence="6" id="KW-0539">Nucleus</keyword>
<dbReference type="PROSITE" id="PS50102">
    <property type="entry name" value="RRM"/>
    <property type="match status" value="2"/>
</dbReference>
<dbReference type="PANTHER" id="PTHR47640:SF76">
    <property type="entry name" value="POLYADENYLATE-BINDING PROTEIN RBP45-LIKE ISOFORM X1"/>
    <property type="match status" value="1"/>
</dbReference>
<dbReference type="SMART" id="SM00360">
    <property type="entry name" value="RRM"/>
    <property type="match status" value="2"/>
</dbReference>
<dbReference type="InterPro" id="IPR012677">
    <property type="entry name" value="Nucleotide-bd_a/b_plait_sf"/>
</dbReference>
<evidence type="ECO:0000256" key="9">
    <source>
        <dbReference type="ARBA" id="ARBA00063471"/>
    </source>
</evidence>
<evidence type="ECO:0000256" key="11">
    <source>
        <dbReference type="SAM" id="MobiDB-lite"/>
    </source>
</evidence>
<comment type="subcellular location">
    <subcellularLocation>
        <location evidence="2">Cytoplasmic granule</location>
    </subcellularLocation>
    <subcellularLocation>
        <location evidence="1">Nucleus</location>
    </subcellularLocation>
</comment>
<dbReference type="InterPro" id="IPR035979">
    <property type="entry name" value="RBD_domain_sf"/>
</dbReference>
<evidence type="ECO:0000256" key="10">
    <source>
        <dbReference type="PROSITE-ProRule" id="PRU00176"/>
    </source>
</evidence>
<dbReference type="Proteomes" id="UP001153555">
    <property type="component" value="Unassembled WGS sequence"/>
</dbReference>
<evidence type="ECO:0000256" key="7">
    <source>
        <dbReference type="ARBA" id="ARBA00057395"/>
    </source>
</evidence>
<feature type="domain" description="RRM" evidence="12">
    <location>
        <begin position="405"/>
        <end position="485"/>
    </location>
</feature>
<comment type="function">
    <text evidence="7">Heterogeneous nuclear ribonucleoprotein (hnRNP)-protein binding the poly(A) tail of mRNA and probably involved in some steps of pre-mRNA maturation.</text>
</comment>